<feature type="transmembrane region" description="Helical" evidence="1">
    <location>
        <begin position="642"/>
        <end position="664"/>
    </location>
</feature>
<feature type="transmembrane region" description="Helical" evidence="1">
    <location>
        <begin position="615"/>
        <end position="636"/>
    </location>
</feature>
<evidence type="ECO:0000256" key="1">
    <source>
        <dbReference type="SAM" id="Phobius"/>
    </source>
</evidence>
<dbReference type="AlphaFoldDB" id="A0A840PRN4"/>
<dbReference type="EMBL" id="JACHGN010000042">
    <property type="protein sequence ID" value="MBB5140411.1"/>
    <property type="molecule type" value="Genomic_DNA"/>
</dbReference>
<dbReference type="Pfam" id="PF05729">
    <property type="entry name" value="NACHT"/>
    <property type="match status" value="1"/>
</dbReference>
<feature type="transmembrane region" description="Helical" evidence="1">
    <location>
        <begin position="536"/>
        <end position="554"/>
    </location>
</feature>
<dbReference type="SUPFAM" id="SSF52540">
    <property type="entry name" value="P-loop containing nucleoside triphosphate hydrolases"/>
    <property type="match status" value="1"/>
</dbReference>
<dbReference type="Proteomes" id="UP000578449">
    <property type="component" value="Unassembled WGS sequence"/>
</dbReference>
<name>A0A840PRN4_9ACTN</name>
<protein>
    <recommendedName>
        <fullName evidence="2">NACHT domain-containing protein</fullName>
    </recommendedName>
</protein>
<dbReference type="InterPro" id="IPR007111">
    <property type="entry name" value="NACHT_NTPase"/>
</dbReference>
<sequence>MAGPRKTRWRKRLMAAGWLLWTAVNLVLLASFFIKELAWVQDSLQKMTIVASVSGQWLSWQLRKLWRSLGPTVAPSPDKVRHAKDALARSVADQWQNEAAIRGLNDPEPVPILWRTTGRGELMDHPCLIGDGGELSGGSDQMADFIESFRGLRRCRLVILGAPGTGKSTLAIQMVLELLRTRREDDPVPVLAPASRWDVWAHPRVRDWLPEFLATDYPGLREDEFGPDMPDALAAGGEVFLVLDGLDELPEDARGQTLAALNRSLGEHDRLILTCRTAEFEQAVHAAEDVLSAATVIEPQPITPETAVQYLRTCLPPRPRHDWTEVWLALSKNTVPCLTELVSTPLGLWLLRAVYIAGKRDPAPLVRDPRLRQMDALRAHLYERLIPAVIETRPPADTPAGPFRPHRAWNPDDVRRWLSHLALLARRSRDLAWWRIAGASIRPWRVQLVVGAVAGSLGWLLFLAVVWGLRGNLLSQKLPPIEAGTAATLPVGLTIGIMSAVLARDWLKEPPGRAEFRLRRRTPAGTQRVRRQIRQGLLFGLLTGLGFGVMDILLQELLADSTPGRWIWTLALNGFVFAISGGFALGLIAWTERPAPTRRASSAISTYRADERLTVVKAGVCGLTAALVFAVMIGLMGLGTPYLGRLAILGAAQGFVVGLIGGLVTGRHHAWLTLAIAVNLPPGTRRLPRRLMPFLEDAHRLGLLRAVGPVYQFRHAELQDHLALSGRR</sequence>
<keyword evidence="1" id="KW-0472">Membrane</keyword>
<gene>
    <name evidence="3" type="ORF">HNP84_010178</name>
</gene>
<keyword evidence="1" id="KW-0812">Transmembrane</keyword>
<accession>A0A840PRN4</accession>
<keyword evidence="1" id="KW-1133">Transmembrane helix</keyword>
<dbReference type="InterPro" id="IPR027417">
    <property type="entry name" value="P-loop_NTPase"/>
</dbReference>
<feature type="domain" description="NACHT" evidence="2">
    <location>
        <begin position="157"/>
        <end position="314"/>
    </location>
</feature>
<feature type="transmembrane region" description="Helical" evidence="1">
    <location>
        <begin position="448"/>
        <end position="469"/>
    </location>
</feature>
<reference evidence="3 4" key="1">
    <citation type="submission" date="2020-08" db="EMBL/GenBank/DDBJ databases">
        <title>Genomic Encyclopedia of Type Strains, Phase IV (KMG-IV): sequencing the most valuable type-strain genomes for metagenomic binning, comparative biology and taxonomic classification.</title>
        <authorList>
            <person name="Goeker M."/>
        </authorList>
    </citation>
    <scope>NUCLEOTIDE SEQUENCE [LARGE SCALE GENOMIC DNA]</scope>
    <source>
        <strain evidence="3 4">DSM 45615</strain>
    </source>
</reference>
<evidence type="ECO:0000313" key="3">
    <source>
        <dbReference type="EMBL" id="MBB5140411.1"/>
    </source>
</evidence>
<proteinExistence type="predicted"/>
<dbReference type="RefSeq" id="WP_185057195.1">
    <property type="nucleotide sequence ID" value="NZ_BAABIX010000065.1"/>
</dbReference>
<organism evidence="3 4">
    <name type="scientific">Thermocatellispora tengchongensis</name>
    <dbReference type="NCBI Taxonomy" id="1073253"/>
    <lineage>
        <taxon>Bacteria</taxon>
        <taxon>Bacillati</taxon>
        <taxon>Actinomycetota</taxon>
        <taxon>Actinomycetes</taxon>
        <taxon>Streptosporangiales</taxon>
        <taxon>Streptosporangiaceae</taxon>
        <taxon>Thermocatellispora</taxon>
    </lineage>
</organism>
<feature type="transmembrane region" description="Helical" evidence="1">
    <location>
        <begin position="566"/>
        <end position="590"/>
    </location>
</feature>
<keyword evidence="4" id="KW-1185">Reference proteome</keyword>
<evidence type="ECO:0000259" key="2">
    <source>
        <dbReference type="Pfam" id="PF05729"/>
    </source>
</evidence>
<evidence type="ECO:0000313" key="4">
    <source>
        <dbReference type="Proteomes" id="UP000578449"/>
    </source>
</evidence>
<dbReference type="Gene3D" id="3.40.50.300">
    <property type="entry name" value="P-loop containing nucleotide triphosphate hydrolases"/>
    <property type="match status" value="1"/>
</dbReference>
<comment type="caution">
    <text evidence="3">The sequence shown here is derived from an EMBL/GenBank/DDBJ whole genome shotgun (WGS) entry which is preliminary data.</text>
</comment>